<accession>A0AB39NXT5</accession>
<proteinExistence type="predicted"/>
<gene>
    <name evidence="1" type="ORF">AB5J56_01720</name>
</gene>
<evidence type="ECO:0000313" key="1">
    <source>
        <dbReference type="EMBL" id="XDQ23505.1"/>
    </source>
</evidence>
<reference evidence="1" key="1">
    <citation type="submission" date="2024-07" db="EMBL/GenBank/DDBJ databases">
        <authorList>
            <person name="Yu S.T."/>
        </authorList>
    </citation>
    <scope>NUCLEOTIDE SEQUENCE</scope>
    <source>
        <strain evidence="1">R21</strain>
    </source>
</reference>
<protein>
    <submittedName>
        <fullName evidence="1">Uncharacterized protein</fullName>
    </submittedName>
</protein>
<name>A0AB39NXT5_9ACTN</name>
<dbReference type="EMBL" id="CP163435">
    <property type="protein sequence ID" value="XDQ23505.1"/>
    <property type="molecule type" value="Genomic_DNA"/>
</dbReference>
<sequence>MFVEEAAGGVHAACAQAVDVVQDQLGEVVADAQTTVLGPCPGEFQNLVGDACTYL</sequence>
<dbReference type="AlphaFoldDB" id="A0AB39NXT5"/>
<dbReference type="RefSeq" id="WP_369229287.1">
    <property type="nucleotide sequence ID" value="NZ_CP163435.1"/>
</dbReference>
<organism evidence="1">
    <name type="scientific">Streptomyces sp. R21</name>
    <dbReference type="NCBI Taxonomy" id="3238627"/>
    <lineage>
        <taxon>Bacteria</taxon>
        <taxon>Bacillati</taxon>
        <taxon>Actinomycetota</taxon>
        <taxon>Actinomycetes</taxon>
        <taxon>Kitasatosporales</taxon>
        <taxon>Streptomycetaceae</taxon>
        <taxon>Streptomyces</taxon>
    </lineage>
</organism>